<evidence type="ECO:0000313" key="8">
    <source>
        <dbReference type="EMBL" id="VAW55312.1"/>
    </source>
</evidence>
<evidence type="ECO:0000256" key="2">
    <source>
        <dbReference type="ARBA" id="ARBA00022475"/>
    </source>
</evidence>
<evidence type="ECO:0000256" key="3">
    <source>
        <dbReference type="ARBA" id="ARBA00022692"/>
    </source>
</evidence>
<dbReference type="InterPro" id="IPR010432">
    <property type="entry name" value="RDD"/>
</dbReference>
<name>A0A3B0WVU1_9ZZZZ</name>
<dbReference type="EMBL" id="UOFE01000048">
    <property type="protein sequence ID" value="VAW55312.1"/>
    <property type="molecule type" value="Genomic_DNA"/>
</dbReference>
<dbReference type="AlphaFoldDB" id="A0A3B0WVU1"/>
<keyword evidence="4 6" id="KW-1133">Transmembrane helix</keyword>
<feature type="transmembrane region" description="Helical" evidence="6">
    <location>
        <begin position="59"/>
        <end position="79"/>
    </location>
</feature>
<feature type="transmembrane region" description="Helical" evidence="6">
    <location>
        <begin position="108"/>
        <end position="131"/>
    </location>
</feature>
<feature type="domain" description="RDD" evidence="7">
    <location>
        <begin position="18"/>
        <end position="142"/>
    </location>
</feature>
<keyword evidence="2" id="KW-1003">Cell membrane</keyword>
<evidence type="ECO:0000259" key="7">
    <source>
        <dbReference type="Pfam" id="PF06271"/>
    </source>
</evidence>
<proteinExistence type="predicted"/>
<sequence length="153" mass="17622">MDKPDYSQTSTALQSGVGLFRRLFAIFYDCFLLLAILFVVSGIATTLNQGVAVEPGNTLYPLMVFIIFSLSYLYFVWFWTHGGQTLGMKTWQIQLCTIDNNEIDRKIAAIRFITALFSWGFVGLGFLWTFIDKQNRCWHDLSSKTIMLDLRKH</sequence>
<dbReference type="PANTHER" id="PTHR36115:SF10">
    <property type="entry name" value="RDD DOMAIN-CONTAINING PROTEIN"/>
    <property type="match status" value="1"/>
</dbReference>
<gene>
    <name evidence="8" type="ORF">MNBD_GAMMA05-2407</name>
</gene>
<comment type="subcellular location">
    <subcellularLocation>
        <location evidence="1">Cell membrane</location>
        <topology evidence="1">Multi-pass membrane protein</topology>
    </subcellularLocation>
</comment>
<dbReference type="InterPro" id="IPR051791">
    <property type="entry name" value="Pra-immunoreactive"/>
</dbReference>
<evidence type="ECO:0000256" key="1">
    <source>
        <dbReference type="ARBA" id="ARBA00004651"/>
    </source>
</evidence>
<feature type="transmembrane region" description="Helical" evidence="6">
    <location>
        <begin position="23"/>
        <end position="47"/>
    </location>
</feature>
<evidence type="ECO:0000256" key="4">
    <source>
        <dbReference type="ARBA" id="ARBA00022989"/>
    </source>
</evidence>
<keyword evidence="5 6" id="KW-0472">Membrane</keyword>
<dbReference type="PANTHER" id="PTHR36115">
    <property type="entry name" value="PROLINE-RICH ANTIGEN HOMOLOG-RELATED"/>
    <property type="match status" value="1"/>
</dbReference>
<evidence type="ECO:0000256" key="5">
    <source>
        <dbReference type="ARBA" id="ARBA00023136"/>
    </source>
</evidence>
<keyword evidence="3 6" id="KW-0812">Transmembrane</keyword>
<evidence type="ECO:0000256" key="6">
    <source>
        <dbReference type="SAM" id="Phobius"/>
    </source>
</evidence>
<accession>A0A3B0WVU1</accession>
<dbReference type="Pfam" id="PF06271">
    <property type="entry name" value="RDD"/>
    <property type="match status" value="1"/>
</dbReference>
<protein>
    <recommendedName>
        <fullName evidence="7">RDD domain-containing protein</fullName>
    </recommendedName>
</protein>
<reference evidence="8" key="1">
    <citation type="submission" date="2018-06" db="EMBL/GenBank/DDBJ databases">
        <authorList>
            <person name="Zhirakovskaya E."/>
        </authorList>
    </citation>
    <scope>NUCLEOTIDE SEQUENCE</scope>
</reference>
<organism evidence="8">
    <name type="scientific">hydrothermal vent metagenome</name>
    <dbReference type="NCBI Taxonomy" id="652676"/>
    <lineage>
        <taxon>unclassified sequences</taxon>
        <taxon>metagenomes</taxon>
        <taxon>ecological metagenomes</taxon>
    </lineage>
</organism>
<dbReference type="GO" id="GO:0005886">
    <property type="term" value="C:plasma membrane"/>
    <property type="evidence" value="ECO:0007669"/>
    <property type="project" value="UniProtKB-SubCell"/>
</dbReference>